<feature type="region of interest" description="Disordered" evidence="1">
    <location>
        <begin position="19"/>
        <end position="69"/>
    </location>
</feature>
<gene>
    <name evidence="2" type="ORF">MRATA1EN1_LOCUS2382</name>
</gene>
<name>A0ABN8XVR0_RANTA</name>
<keyword evidence="3" id="KW-1185">Reference proteome</keyword>
<evidence type="ECO:0000313" key="2">
    <source>
        <dbReference type="EMBL" id="CAI9153420.1"/>
    </source>
</evidence>
<dbReference type="Proteomes" id="UP001176941">
    <property type="component" value="Chromosome 10"/>
</dbReference>
<protein>
    <submittedName>
        <fullName evidence="2">Uncharacterized protein</fullName>
    </submittedName>
</protein>
<organism evidence="2 3">
    <name type="scientific">Rangifer tarandus platyrhynchus</name>
    <name type="common">Svalbard reindeer</name>
    <dbReference type="NCBI Taxonomy" id="3082113"/>
    <lineage>
        <taxon>Eukaryota</taxon>
        <taxon>Metazoa</taxon>
        <taxon>Chordata</taxon>
        <taxon>Craniata</taxon>
        <taxon>Vertebrata</taxon>
        <taxon>Euteleostomi</taxon>
        <taxon>Mammalia</taxon>
        <taxon>Eutheria</taxon>
        <taxon>Laurasiatheria</taxon>
        <taxon>Artiodactyla</taxon>
        <taxon>Ruminantia</taxon>
        <taxon>Pecora</taxon>
        <taxon>Cervidae</taxon>
        <taxon>Odocoileinae</taxon>
        <taxon>Rangifer</taxon>
    </lineage>
</organism>
<evidence type="ECO:0000313" key="3">
    <source>
        <dbReference type="Proteomes" id="UP001176941"/>
    </source>
</evidence>
<evidence type="ECO:0000256" key="1">
    <source>
        <dbReference type="SAM" id="MobiDB-lite"/>
    </source>
</evidence>
<reference evidence="2" key="1">
    <citation type="submission" date="2023-04" db="EMBL/GenBank/DDBJ databases">
        <authorList>
            <consortium name="ELIXIR-Norway"/>
        </authorList>
    </citation>
    <scope>NUCLEOTIDE SEQUENCE [LARGE SCALE GENOMIC DNA]</scope>
</reference>
<dbReference type="EMBL" id="OX459946">
    <property type="protein sequence ID" value="CAI9153420.1"/>
    <property type="molecule type" value="Genomic_DNA"/>
</dbReference>
<accession>A0ABN8XVR0</accession>
<sequence length="105" mass="11445">MELQSACVGHQHKCKAFVLEPVSSRPKKDADTDLGTRPQPSHGRYLRPEPSGLQPAAKRKHVEKPNFCGRGGRSLTDAWKLALTDHSSATRVSLGRLKAGRAPAH</sequence>
<proteinExistence type="predicted"/>